<accession>A0ABR2MC76</accession>
<sequence length="66" mass="7350">MFSSVVATGVYACTPNTESQGRESIVECTMSEEENDPVDITRNVDSAPTESRKRRKKGNTKHLHHS</sequence>
<evidence type="ECO:0000256" key="1">
    <source>
        <dbReference type="SAM" id="MobiDB-lite"/>
    </source>
</evidence>
<name>A0ABR2MC76_9ASPA</name>
<comment type="caution">
    <text evidence="2">The sequence shown here is derived from an EMBL/GenBank/DDBJ whole genome shotgun (WGS) entry which is preliminary data.</text>
</comment>
<evidence type="ECO:0000313" key="2">
    <source>
        <dbReference type="EMBL" id="KAK8961590.1"/>
    </source>
</evidence>
<organism evidence="2 3">
    <name type="scientific">Platanthera guangdongensis</name>
    <dbReference type="NCBI Taxonomy" id="2320717"/>
    <lineage>
        <taxon>Eukaryota</taxon>
        <taxon>Viridiplantae</taxon>
        <taxon>Streptophyta</taxon>
        <taxon>Embryophyta</taxon>
        <taxon>Tracheophyta</taxon>
        <taxon>Spermatophyta</taxon>
        <taxon>Magnoliopsida</taxon>
        <taxon>Liliopsida</taxon>
        <taxon>Asparagales</taxon>
        <taxon>Orchidaceae</taxon>
        <taxon>Orchidoideae</taxon>
        <taxon>Orchideae</taxon>
        <taxon>Orchidinae</taxon>
        <taxon>Platanthera</taxon>
    </lineage>
</organism>
<evidence type="ECO:0000313" key="3">
    <source>
        <dbReference type="Proteomes" id="UP001412067"/>
    </source>
</evidence>
<dbReference type="Proteomes" id="UP001412067">
    <property type="component" value="Unassembled WGS sequence"/>
</dbReference>
<feature type="compositionally biased region" description="Basic residues" evidence="1">
    <location>
        <begin position="52"/>
        <end position="66"/>
    </location>
</feature>
<keyword evidence="3" id="KW-1185">Reference proteome</keyword>
<protein>
    <recommendedName>
        <fullName evidence="4">Secreted protein</fullName>
    </recommendedName>
</protein>
<reference evidence="2 3" key="1">
    <citation type="journal article" date="2022" name="Nat. Plants">
        <title>Genomes of leafy and leafless Platanthera orchids illuminate the evolution of mycoheterotrophy.</title>
        <authorList>
            <person name="Li M.H."/>
            <person name="Liu K.W."/>
            <person name="Li Z."/>
            <person name="Lu H.C."/>
            <person name="Ye Q.L."/>
            <person name="Zhang D."/>
            <person name="Wang J.Y."/>
            <person name="Li Y.F."/>
            <person name="Zhong Z.M."/>
            <person name="Liu X."/>
            <person name="Yu X."/>
            <person name="Liu D.K."/>
            <person name="Tu X.D."/>
            <person name="Liu B."/>
            <person name="Hao Y."/>
            <person name="Liao X.Y."/>
            <person name="Jiang Y.T."/>
            <person name="Sun W.H."/>
            <person name="Chen J."/>
            <person name="Chen Y.Q."/>
            <person name="Ai Y."/>
            <person name="Zhai J.W."/>
            <person name="Wu S.S."/>
            <person name="Zhou Z."/>
            <person name="Hsiao Y.Y."/>
            <person name="Wu W.L."/>
            <person name="Chen Y.Y."/>
            <person name="Lin Y.F."/>
            <person name="Hsu J.L."/>
            <person name="Li C.Y."/>
            <person name="Wang Z.W."/>
            <person name="Zhao X."/>
            <person name="Zhong W.Y."/>
            <person name="Ma X.K."/>
            <person name="Ma L."/>
            <person name="Huang J."/>
            <person name="Chen G.Z."/>
            <person name="Huang M.Z."/>
            <person name="Huang L."/>
            <person name="Peng D.H."/>
            <person name="Luo Y.B."/>
            <person name="Zou S.Q."/>
            <person name="Chen S.P."/>
            <person name="Lan S."/>
            <person name="Tsai W.C."/>
            <person name="Van de Peer Y."/>
            <person name="Liu Z.J."/>
        </authorList>
    </citation>
    <scope>NUCLEOTIDE SEQUENCE [LARGE SCALE GENOMIC DNA]</scope>
    <source>
        <strain evidence="2">Lor288</strain>
    </source>
</reference>
<proteinExistence type="predicted"/>
<evidence type="ECO:0008006" key="4">
    <source>
        <dbReference type="Google" id="ProtNLM"/>
    </source>
</evidence>
<dbReference type="EMBL" id="JBBWWR010000009">
    <property type="protein sequence ID" value="KAK8961590.1"/>
    <property type="molecule type" value="Genomic_DNA"/>
</dbReference>
<gene>
    <name evidence="2" type="ORF">KSP40_PGU021996</name>
</gene>
<feature type="region of interest" description="Disordered" evidence="1">
    <location>
        <begin position="30"/>
        <end position="66"/>
    </location>
</feature>